<dbReference type="Proteomes" id="UP000531840">
    <property type="component" value="Unassembled WGS sequence"/>
</dbReference>
<dbReference type="InterPro" id="IPR053136">
    <property type="entry name" value="UTP_pyrophosphatase-like"/>
</dbReference>
<organism evidence="2 3">
    <name type="scientific">Gemelliphila palaticanis</name>
    <dbReference type="NCBI Taxonomy" id="81950"/>
    <lineage>
        <taxon>Bacteria</taxon>
        <taxon>Bacillati</taxon>
        <taxon>Bacillota</taxon>
        <taxon>Bacilli</taxon>
        <taxon>Bacillales</taxon>
        <taxon>Gemellaceae</taxon>
        <taxon>Gemelliphila</taxon>
    </lineage>
</organism>
<gene>
    <name evidence="2" type="ORF">HZY85_07600</name>
</gene>
<evidence type="ECO:0000259" key="1">
    <source>
        <dbReference type="Pfam" id="PF01863"/>
    </source>
</evidence>
<sequence length="230" mass="27754">MELEVENLKIKVIKRKCSKNIVLRVNSYGQVKVTAPKRVLKREIETLVFQKLEKIQESIEKVKANSNYIERKFVTGEEHYFLGNKYKLVVNITNKSSVKIENNNLLLNINKKLENTRENKEKILNKFYKEQLLLILNELIPKAEQKMQVSAREYKIKNMKTKWGTCNITQKRIWLNLQLAKKPIECLESVLYHELTHLYEKNHTKRFYNLLDYYYPKWREIEEELQRKVY</sequence>
<dbReference type="Gene3D" id="3.30.2010.10">
    <property type="entry name" value="Metalloproteases ('zincins'), catalytic domain"/>
    <property type="match status" value="1"/>
</dbReference>
<dbReference type="Pfam" id="PF01863">
    <property type="entry name" value="YgjP-like"/>
    <property type="match status" value="1"/>
</dbReference>
<evidence type="ECO:0000313" key="3">
    <source>
        <dbReference type="Proteomes" id="UP000531840"/>
    </source>
</evidence>
<keyword evidence="3" id="KW-1185">Reference proteome</keyword>
<dbReference type="CDD" id="cd07344">
    <property type="entry name" value="M48_yhfN_like"/>
    <property type="match status" value="1"/>
</dbReference>
<name>A0ABX2T076_9BACL</name>
<dbReference type="PANTHER" id="PTHR30399:SF1">
    <property type="entry name" value="UTP PYROPHOSPHATASE"/>
    <property type="match status" value="1"/>
</dbReference>
<dbReference type="PANTHER" id="PTHR30399">
    <property type="entry name" value="UNCHARACTERIZED PROTEIN YGJP"/>
    <property type="match status" value="1"/>
</dbReference>
<comment type="caution">
    <text evidence="2">The sequence shown here is derived from an EMBL/GenBank/DDBJ whole genome shotgun (WGS) entry which is preliminary data.</text>
</comment>
<dbReference type="RefSeq" id="WP_179941818.1">
    <property type="nucleotide sequence ID" value="NZ_JACBYF010000024.1"/>
</dbReference>
<protein>
    <submittedName>
        <fullName evidence="2">M48 family metallopeptidase</fullName>
    </submittedName>
</protein>
<proteinExistence type="predicted"/>
<reference evidence="2 3" key="1">
    <citation type="submission" date="2020-07" db="EMBL/GenBank/DDBJ databases">
        <title>MOT database genomes.</title>
        <authorList>
            <person name="Joseph S."/>
            <person name="Aduse-Opoku J."/>
            <person name="Hashim A."/>
            <person name="Wade W."/>
            <person name="Curtis M."/>
        </authorList>
    </citation>
    <scope>NUCLEOTIDE SEQUENCE [LARGE SCALE GENOMIC DNA]</scope>
    <source>
        <strain evidence="2 3">CIP 106318</strain>
    </source>
</reference>
<evidence type="ECO:0000313" key="2">
    <source>
        <dbReference type="EMBL" id="NYS48035.1"/>
    </source>
</evidence>
<dbReference type="InterPro" id="IPR002725">
    <property type="entry name" value="YgjP-like_metallopeptidase"/>
</dbReference>
<feature type="domain" description="YgjP-like metallopeptidase" evidence="1">
    <location>
        <begin position="19"/>
        <end position="227"/>
    </location>
</feature>
<dbReference type="EMBL" id="JACBYF010000024">
    <property type="protein sequence ID" value="NYS48035.1"/>
    <property type="molecule type" value="Genomic_DNA"/>
</dbReference>
<accession>A0ABX2T076</accession>